<dbReference type="Proteomes" id="UP000184035">
    <property type="component" value="Unassembled WGS sequence"/>
</dbReference>
<evidence type="ECO:0000313" key="7">
    <source>
        <dbReference type="EMBL" id="SHE65838.1"/>
    </source>
</evidence>
<dbReference type="PANTHER" id="PTHR39178">
    <property type="entry name" value="HYPOTHETICAL RIBOSOME-ASSOCIATED PROTEIN"/>
    <property type="match status" value="1"/>
</dbReference>
<evidence type="ECO:0000256" key="6">
    <source>
        <dbReference type="ARBA" id="ARBA00044538"/>
    </source>
</evidence>
<evidence type="ECO:0000256" key="3">
    <source>
        <dbReference type="ARBA" id="ARBA00022801"/>
    </source>
</evidence>
<dbReference type="OrthoDB" id="48998at2"/>
<reference evidence="7 8" key="1">
    <citation type="submission" date="2016-11" db="EMBL/GenBank/DDBJ databases">
        <authorList>
            <person name="Jaros S."/>
            <person name="Januszkiewicz K."/>
            <person name="Wedrychowicz H."/>
        </authorList>
    </citation>
    <scope>NUCLEOTIDE SEQUENCE [LARGE SCALE GENOMIC DNA]</scope>
    <source>
        <strain evidence="7 8">DSM 2631</strain>
    </source>
</reference>
<dbReference type="Pfam" id="PF04327">
    <property type="entry name" value="Peptidase_Prp"/>
    <property type="match status" value="1"/>
</dbReference>
<dbReference type="RefSeq" id="WP_072894301.1">
    <property type="nucleotide sequence ID" value="NZ_FQVM01000007.1"/>
</dbReference>
<name>A0A1M4VAK0_9CLOT</name>
<evidence type="ECO:0000256" key="5">
    <source>
        <dbReference type="ARBA" id="ARBA00044503"/>
    </source>
</evidence>
<comment type="similarity">
    <text evidence="5">Belongs to the Prp family.</text>
</comment>
<keyword evidence="3" id="KW-0378">Hydrolase</keyword>
<dbReference type="CDD" id="cd16332">
    <property type="entry name" value="Prp-like"/>
    <property type="match status" value="1"/>
</dbReference>
<gene>
    <name evidence="7" type="ORF">SAMN05443638_10730</name>
</gene>
<dbReference type="InterPro" id="IPR007422">
    <property type="entry name" value="Peptidase_Prp"/>
</dbReference>
<dbReference type="Gene3D" id="3.30.70.1490">
    <property type="entry name" value="Cysteine protease Prp"/>
    <property type="match status" value="1"/>
</dbReference>
<dbReference type="EMBL" id="FQVM01000007">
    <property type="protein sequence ID" value="SHE65838.1"/>
    <property type="molecule type" value="Genomic_DNA"/>
</dbReference>
<keyword evidence="4" id="KW-0788">Thiol protease</keyword>
<proteinExistence type="inferred from homology"/>
<accession>A0A1M4VAK0</accession>
<evidence type="ECO:0000256" key="4">
    <source>
        <dbReference type="ARBA" id="ARBA00022807"/>
    </source>
</evidence>
<sequence>MITVVIKESKENIVGFEIKGHALSNGELNSTVGEAYDIICNSISVLSQSAIIGIEDVLGLKANYKLNEGFLSIDLSKFKKEELELCQILLKTFDLSVKSVIQSLDQSFGNKKRCKYIKMLKEEV</sequence>
<keyword evidence="1" id="KW-0690">Ribosome biogenesis</keyword>
<protein>
    <recommendedName>
        <fullName evidence="6">Ribosomal processing cysteine protease Prp</fullName>
    </recommendedName>
</protein>
<dbReference type="PANTHER" id="PTHR39178:SF1">
    <property type="entry name" value="RIBOSOMAL-PROCESSING CYSTEINE PROTEASE PRP"/>
    <property type="match status" value="1"/>
</dbReference>
<dbReference type="GO" id="GO:0006508">
    <property type="term" value="P:proteolysis"/>
    <property type="evidence" value="ECO:0007669"/>
    <property type="project" value="UniProtKB-KW"/>
</dbReference>
<dbReference type="GO" id="GO:0008234">
    <property type="term" value="F:cysteine-type peptidase activity"/>
    <property type="evidence" value="ECO:0007669"/>
    <property type="project" value="UniProtKB-KW"/>
</dbReference>
<evidence type="ECO:0000313" key="8">
    <source>
        <dbReference type="Proteomes" id="UP000184035"/>
    </source>
</evidence>
<evidence type="ECO:0000256" key="1">
    <source>
        <dbReference type="ARBA" id="ARBA00022517"/>
    </source>
</evidence>
<dbReference type="InterPro" id="IPR036764">
    <property type="entry name" value="Peptidase_Prp_sf"/>
</dbReference>
<dbReference type="SUPFAM" id="SSF118010">
    <property type="entry name" value="TM1457-like"/>
    <property type="match status" value="1"/>
</dbReference>
<dbReference type="STRING" id="1533.SAMN05443638_10730"/>
<dbReference type="NCBIfam" id="NF011127">
    <property type="entry name" value="PRK14553.1-7"/>
    <property type="match status" value="1"/>
</dbReference>
<keyword evidence="2" id="KW-0645">Protease</keyword>
<keyword evidence="8" id="KW-1185">Reference proteome</keyword>
<evidence type="ECO:0000256" key="2">
    <source>
        <dbReference type="ARBA" id="ARBA00022670"/>
    </source>
</evidence>
<dbReference type="GO" id="GO:0042254">
    <property type="term" value="P:ribosome biogenesis"/>
    <property type="evidence" value="ECO:0007669"/>
    <property type="project" value="UniProtKB-KW"/>
</dbReference>
<organism evidence="7 8">
    <name type="scientific">Clostridium fallax</name>
    <dbReference type="NCBI Taxonomy" id="1533"/>
    <lineage>
        <taxon>Bacteria</taxon>
        <taxon>Bacillati</taxon>
        <taxon>Bacillota</taxon>
        <taxon>Clostridia</taxon>
        <taxon>Eubacteriales</taxon>
        <taxon>Clostridiaceae</taxon>
        <taxon>Clostridium</taxon>
    </lineage>
</organism>
<dbReference type="AlphaFoldDB" id="A0A1M4VAK0"/>